<proteinExistence type="predicted"/>
<protein>
    <submittedName>
        <fullName evidence="1">Uncharacterized protein</fullName>
    </submittedName>
</protein>
<reference evidence="1 2" key="1">
    <citation type="journal article" date="2018" name="Mol. Biol. Evol.">
        <title>Broad Genomic Sampling Reveals a Smut Pathogenic Ancestry of the Fungal Clade Ustilaginomycotina.</title>
        <authorList>
            <person name="Kijpornyongpan T."/>
            <person name="Mondo S.J."/>
            <person name="Barry K."/>
            <person name="Sandor L."/>
            <person name="Lee J."/>
            <person name="Lipzen A."/>
            <person name="Pangilinan J."/>
            <person name="LaButti K."/>
            <person name="Hainaut M."/>
            <person name="Henrissat B."/>
            <person name="Grigoriev I.V."/>
            <person name="Spatafora J.W."/>
            <person name="Aime M.C."/>
        </authorList>
    </citation>
    <scope>NUCLEOTIDE SEQUENCE [LARGE SCALE GENOMIC DNA]</scope>
    <source>
        <strain evidence="1 2">MCA 4658</strain>
    </source>
</reference>
<accession>A0A316VSE8</accession>
<name>A0A316VSE8_9BASI</name>
<dbReference type="EMBL" id="KZ819435">
    <property type="protein sequence ID" value="PWN39978.1"/>
    <property type="molecule type" value="Genomic_DNA"/>
</dbReference>
<gene>
    <name evidence="1" type="ORF">IE81DRAFT_349673</name>
</gene>
<sequence>MKLPTCIKATQLEDIERKERAREVVLTPPLPIVISAKRVQDDATLQHSKQESERRIPQTKVDSGTVILIRSSSNNDDAMSKEVAVDGAAMHTSALYNALNSTANNTVDTALDTTPPPPPI</sequence>
<evidence type="ECO:0000313" key="1">
    <source>
        <dbReference type="EMBL" id="PWN39978.1"/>
    </source>
</evidence>
<dbReference type="RefSeq" id="XP_025367138.1">
    <property type="nucleotide sequence ID" value="XM_025516428.1"/>
</dbReference>
<organism evidence="1 2">
    <name type="scientific">Ceraceosorus guamensis</name>
    <dbReference type="NCBI Taxonomy" id="1522189"/>
    <lineage>
        <taxon>Eukaryota</taxon>
        <taxon>Fungi</taxon>
        <taxon>Dikarya</taxon>
        <taxon>Basidiomycota</taxon>
        <taxon>Ustilaginomycotina</taxon>
        <taxon>Exobasidiomycetes</taxon>
        <taxon>Ceraceosorales</taxon>
        <taxon>Ceraceosoraceae</taxon>
        <taxon>Ceraceosorus</taxon>
    </lineage>
</organism>
<dbReference type="Proteomes" id="UP000245783">
    <property type="component" value="Unassembled WGS sequence"/>
</dbReference>
<dbReference type="AlphaFoldDB" id="A0A316VSE8"/>
<dbReference type="InParanoid" id="A0A316VSE8"/>
<dbReference type="GeneID" id="37038298"/>
<keyword evidence="2" id="KW-1185">Reference proteome</keyword>
<evidence type="ECO:0000313" key="2">
    <source>
        <dbReference type="Proteomes" id="UP000245783"/>
    </source>
</evidence>